<dbReference type="InterPro" id="IPR011006">
    <property type="entry name" value="CheY-like_superfamily"/>
</dbReference>
<dbReference type="Pfam" id="PF00072">
    <property type="entry name" value="Response_reg"/>
    <property type="match status" value="1"/>
</dbReference>
<dbReference type="PROSITE" id="PS50883">
    <property type="entry name" value="EAL"/>
    <property type="match status" value="1"/>
</dbReference>
<evidence type="ECO:0000259" key="3">
    <source>
        <dbReference type="PROSITE" id="PS50883"/>
    </source>
</evidence>
<comment type="caution">
    <text evidence="5">The sequence shown here is derived from an EMBL/GenBank/DDBJ whole genome shotgun (WGS) entry which is preliminary data.</text>
</comment>
<dbReference type="Gene3D" id="3.30.70.270">
    <property type="match status" value="1"/>
</dbReference>
<dbReference type="PANTHER" id="PTHR33121:SF70">
    <property type="entry name" value="SIGNALING PROTEIN YKOW"/>
    <property type="match status" value="1"/>
</dbReference>
<evidence type="ECO:0000256" key="1">
    <source>
        <dbReference type="PROSITE-ProRule" id="PRU00169"/>
    </source>
</evidence>
<reference evidence="5 6" key="1">
    <citation type="journal article" date="2020" name="Curr. Microbiol.">
        <title>Tepidiphilus baoligensis sp. nov., a Novel Bacterium of the Family Hydrogenophilaceae Isolated from an Oil Reservoir.</title>
        <authorList>
            <person name="Zhang X."/>
            <person name="Wang G."/>
            <person name="Ma X."/>
            <person name="Yu J."/>
            <person name="You J."/>
            <person name="Xue Y."/>
            <person name="Ma Y."/>
        </authorList>
    </citation>
    <scope>NUCLEOTIDE SEQUENCE [LARGE SCALE GENOMIC DNA]</scope>
    <source>
        <strain evidence="5 6">B18-69</strain>
    </source>
</reference>
<dbReference type="InterPro" id="IPR001633">
    <property type="entry name" value="EAL_dom"/>
</dbReference>
<dbReference type="CDD" id="cd01948">
    <property type="entry name" value="EAL"/>
    <property type="match status" value="1"/>
</dbReference>
<dbReference type="InterPro" id="IPR001789">
    <property type="entry name" value="Sig_transdc_resp-reg_receiver"/>
</dbReference>
<dbReference type="Gene3D" id="3.20.20.450">
    <property type="entry name" value="EAL domain"/>
    <property type="match status" value="1"/>
</dbReference>
<name>A0ABX1QMY1_9PROT</name>
<dbReference type="InterPro" id="IPR029787">
    <property type="entry name" value="Nucleotide_cyclase"/>
</dbReference>
<dbReference type="InterPro" id="IPR050706">
    <property type="entry name" value="Cyclic-di-GMP_PDE-like"/>
</dbReference>
<dbReference type="SMART" id="SM00448">
    <property type="entry name" value="REC"/>
    <property type="match status" value="1"/>
</dbReference>
<dbReference type="PANTHER" id="PTHR33121">
    <property type="entry name" value="CYCLIC DI-GMP PHOSPHODIESTERASE PDEF"/>
    <property type="match status" value="1"/>
</dbReference>
<feature type="modified residue" description="4-aspartylphosphate" evidence="1">
    <location>
        <position position="62"/>
    </location>
</feature>
<proteinExistence type="predicted"/>
<dbReference type="RefSeq" id="WP_169115947.1">
    <property type="nucleotide sequence ID" value="NZ_JAAAUB010000008.1"/>
</dbReference>
<keyword evidence="1" id="KW-0597">Phosphoprotein</keyword>
<dbReference type="SUPFAM" id="SSF52172">
    <property type="entry name" value="CheY-like"/>
    <property type="match status" value="1"/>
</dbReference>
<dbReference type="Pfam" id="PF00563">
    <property type="entry name" value="EAL"/>
    <property type="match status" value="1"/>
</dbReference>
<dbReference type="EMBL" id="JAAAUB010000008">
    <property type="protein sequence ID" value="NMH16759.1"/>
    <property type="molecule type" value="Genomic_DNA"/>
</dbReference>
<feature type="domain" description="GGDEF" evidence="4">
    <location>
        <begin position="195"/>
        <end position="326"/>
    </location>
</feature>
<dbReference type="Proteomes" id="UP000669605">
    <property type="component" value="Unassembled WGS sequence"/>
</dbReference>
<organism evidence="5 6">
    <name type="scientific">Tepidiphilus baoligensis</name>
    <dbReference type="NCBI Taxonomy" id="2698687"/>
    <lineage>
        <taxon>Bacteria</taxon>
        <taxon>Pseudomonadati</taxon>
        <taxon>Pseudomonadota</taxon>
        <taxon>Hydrogenophilia</taxon>
        <taxon>Hydrogenophilales</taxon>
        <taxon>Hydrogenophilaceae</taxon>
        <taxon>Tepidiphilus</taxon>
    </lineage>
</organism>
<protein>
    <submittedName>
        <fullName evidence="5">EAL domain-containing protein</fullName>
    </submittedName>
</protein>
<dbReference type="SMART" id="SM00052">
    <property type="entry name" value="EAL"/>
    <property type="match status" value="1"/>
</dbReference>
<evidence type="ECO:0000313" key="5">
    <source>
        <dbReference type="EMBL" id="NMH16759.1"/>
    </source>
</evidence>
<dbReference type="InterPro" id="IPR000160">
    <property type="entry name" value="GGDEF_dom"/>
</dbReference>
<dbReference type="CDD" id="cd17551">
    <property type="entry name" value="REC_RpfG-like"/>
    <property type="match status" value="1"/>
</dbReference>
<dbReference type="SUPFAM" id="SSF141868">
    <property type="entry name" value="EAL domain-like"/>
    <property type="match status" value="1"/>
</dbReference>
<accession>A0ABX1QMY1</accession>
<feature type="domain" description="EAL" evidence="3">
    <location>
        <begin position="335"/>
        <end position="590"/>
    </location>
</feature>
<dbReference type="PROSITE" id="PS50887">
    <property type="entry name" value="GGDEF"/>
    <property type="match status" value="1"/>
</dbReference>
<evidence type="ECO:0000259" key="2">
    <source>
        <dbReference type="PROSITE" id="PS50110"/>
    </source>
</evidence>
<keyword evidence="6" id="KW-1185">Reference proteome</keyword>
<dbReference type="InterPro" id="IPR035919">
    <property type="entry name" value="EAL_sf"/>
</dbReference>
<feature type="domain" description="Response regulatory" evidence="2">
    <location>
        <begin position="12"/>
        <end position="130"/>
    </location>
</feature>
<dbReference type="Gene3D" id="3.40.50.2300">
    <property type="match status" value="1"/>
</dbReference>
<sequence length="590" mass="65718">MILPEQPLTDAAILIVDDNAANLALLEAILEEAGFTHLTSHTDPREALEAWQAGHFDLMLLDMRMPHLDGYAVMERLKAQLPADDYLPVIVLTAQIDETTRQRALAAGARDFITKPFDAVEVVQRILNHLEVRAKHNRQRQNALSLSQNVQHQEALLLQQARDLEYFATHHPIVGLPHRPTMTRRLETLIASGTLPLAVLLTRIKPDARLESLAGYDFADRVFHRLGERLIAELDEPQNAGYWGSGSFLALIQGDDEKIQREATRLLRALLAPLELDGYPLSFSARTALVQAPQHGSDAATLLRRAMLTLRMAPSLDVPHLTVFDPVIEQALQERERLIAALREASHARQLRLVYQPKVSLTTGKIVGAEALMRWHHPTLGTVPPLRFIPLAEETGLIADLGHWAIEEALAALVRWHRRCGRLVPVAVNLSPRQLELLRLRGESLDDHVHSLLARHGLPPHCLELELTESSLMQQEETALAELQRLRDLGISLALDDFGTGHSSLARLQQLPVTTLKIDRSLVKGVTGNARHHALLGSVINLGWALSLNVVAEGIETVEEAEILRQLHCPIAQGYYFHRPLPEAEFAALL</sequence>
<evidence type="ECO:0000259" key="4">
    <source>
        <dbReference type="PROSITE" id="PS50887"/>
    </source>
</evidence>
<dbReference type="PROSITE" id="PS50110">
    <property type="entry name" value="RESPONSE_REGULATORY"/>
    <property type="match status" value="1"/>
</dbReference>
<evidence type="ECO:0000313" key="6">
    <source>
        <dbReference type="Proteomes" id="UP000669605"/>
    </source>
</evidence>
<dbReference type="Pfam" id="PF00990">
    <property type="entry name" value="GGDEF"/>
    <property type="match status" value="1"/>
</dbReference>
<dbReference type="SUPFAM" id="SSF55073">
    <property type="entry name" value="Nucleotide cyclase"/>
    <property type="match status" value="1"/>
</dbReference>
<gene>
    <name evidence="5" type="ORF">GV368_06525</name>
</gene>
<dbReference type="InterPro" id="IPR043128">
    <property type="entry name" value="Rev_trsase/Diguanyl_cyclase"/>
</dbReference>